<evidence type="ECO:0000313" key="1">
    <source>
        <dbReference type="EMBL" id="KKN54722.1"/>
    </source>
</evidence>
<dbReference type="InterPro" id="IPR021634">
    <property type="entry name" value="DUF3240"/>
</dbReference>
<gene>
    <name evidence="1" type="ORF">LCGC14_0589500</name>
</gene>
<protein>
    <recommendedName>
        <fullName evidence="2">Nitrogen regulatory protein P-II</fullName>
    </recommendedName>
</protein>
<organism evidence="1">
    <name type="scientific">marine sediment metagenome</name>
    <dbReference type="NCBI Taxonomy" id="412755"/>
    <lineage>
        <taxon>unclassified sequences</taxon>
        <taxon>metagenomes</taxon>
        <taxon>ecological metagenomes</taxon>
    </lineage>
</organism>
<sequence>MKVLIMIVHSNSQQNLSDLLRSLTQIEGFTFSHVEGHGAKEVHDPFLSARDMVVGYVPRIRVDILLDDSHVDTVLDSVRAMSSGGNELGVFWVTNVQNSGRL</sequence>
<dbReference type="SMART" id="SM00938">
    <property type="entry name" value="P-II"/>
    <property type="match status" value="1"/>
</dbReference>
<dbReference type="GO" id="GO:0030234">
    <property type="term" value="F:enzyme regulator activity"/>
    <property type="evidence" value="ECO:0007669"/>
    <property type="project" value="InterPro"/>
</dbReference>
<dbReference type="Gene3D" id="3.30.70.120">
    <property type="match status" value="1"/>
</dbReference>
<comment type="caution">
    <text evidence="1">The sequence shown here is derived from an EMBL/GenBank/DDBJ whole genome shotgun (WGS) entry which is preliminary data.</text>
</comment>
<dbReference type="SUPFAM" id="SSF54913">
    <property type="entry name" value="GlnB-like"/>
    <property type="match status" value="1"/>
</dbReference>
<dbReference type="PROSITE" id="PS51343">
    <property type="entry name" value="PII_GLNB_DOM"/>
    <property type="match status" value="1"/>
</dbReference>
<name>A0A0F9RXS3_9ZZZZ</name>
<dbReference type="Pfam" id="PF11582">
    <property type="entry name" value="DUF3240"/>
    <property type="match status" value="1"/>
</dbReference>
<reference evidence="1" key="1">
    <citation type="journal article" date="2015" name="Nature">
        <title>Complex archaea that bridge the gap between prokaryotes and eukaryotes.</title>
        <authorList>
            <person name="Spang A."/>
            <person name="Saw J.H."/>
            <person name="Jorgensen S.L."/>
            <person name="Zaremba-Niedzwiedzka K."/>
            <person name="Martijn J."/>
            <person name="Lind A.E."/>
            <person name="van Eijk R."/>
            <person name="Schleper C."/>
            <person name="Guy L."/>
            <person name="Ettema T.J."/>
        </authorList>
    </citation>
    <scope>NUCLEOTIDE SEQUENCE</scope>
</reference>
<dbReference type="PRINTS" id="PR00340">
    <property type="entry name" value="PIIGLNB"/>
</dbReference>
<proteinExistence type="predicted"/>
<dbReference type="InterPro" id="IPR015867">
    <property type="entry name" value="N-reg_PII/ATP_PRibTrfase_C"/>
</dbReference>
<accession>A0A0F9RXS3</accession>
<dbReference type="EMBL" id="LAZR01000916">
    <property type="protein sequence ID" value="KKN54722.1"/>
    <property type="molecule type" value="Genomic_DNA"/>
</dbReference>
<dbReference type="InterPro" id="IPR002187">
    <property type="entry name" value="N-reg_PII"/>
</dbReference>
<dbReference type="InterPro" id="IPR011322">
    <property type="entry name" value="N-reg_PII-like_a/b"/>
</dbReference>
<dbReference type="GO" id="GO:0006808">
    <property type="term" value="P:regulation of nitrogen utilization"/>
    <property type="evidence" value="ECO:0007669"/>
    <property type="project" value="InterPro"/>
</dbReference>
<dbReference type="AlphaFoldDB" id="A0A0F9RXS3"/>
<evidence type="ECO:0008006" key="2">
    <source>
        <dbReference type="Google" id="ProtNLM"/>
    </source>
</evidence>